<name>A0A804UA56_MAIZE</name>
<protein>
    <submittedName>
        <fullName evidence="2">Uncharacterized protein</fullName>
    </submittedName>
</protein>
<evidence type="ECO:0000256" key="1">
    <source>
        <dbReference type="SAM" id="MobiDB-lite"/>
    </source>
</evidence>
<accession>A0A804UA56</accession>
<dbReference type="AlphaFoldDB" id="A0A804UA56"/>
<keyword evidence="3" id="KW-1185">Reference proteome</keyword>
<reference evidence="3" key="1">
    <citation type="journal article" date="2009" name="Science">
        <title>The B73 maize genome: complexity, diversity, and dynamics.</title>
        <authorList>
            <person name="Schnable P.S."/>
            <person name="Ware D."/>
            <person name="Fulton R.S."/>
            <person name="Stein J.C."/>
            <person name="Wei F."/>
            <person name="Pasternak S."/>
            <person name="Liang C."/>
            <person name="Zhang J."/>
            <person name="Fulton L."/>
            <person name="Graves T.A."/>
            <person name="Minx P."/>
            <person name="Reily A.D."/>
            <person name="Courtney L."/>
            <person name="Kruchowski S.S."/>
            <person name="Tomlinson C."/>
            <person name="Strong C."/>
            <person name="Delehaunty K."/>
            <person name="Fronick C."/>
            <person name="Courtney B."/>
            <person name="Rock S.M."/>
            <person name="Belter E."/>
            <person name="Du F."/>
            <person name="Kim K."/>
            <person name="Abbott R.M."/>
            <person name="Cotton M."/>
            <person name="Levy A."/>
            <person name="Marchetto P."/>
            <person name="Ochoa K."/>
            <person name="Jackson S.M."/>
            <person name="Gillam B."/>
            <person name="Chen W."/>
            <person name="Yan L."/>
            <person name="Higginbotham J."/>
            <person name="Cardenas M."/>
            <person name="Waligorski J."/>
            <person name="Applebaum E."/>
            <person name="Phelps L."/>
            <person name="Falcone J."/>
            <person name="Kanchi K."/>
            <person name="Thane T."/>
            <person name="Scimone A."/>
            <person name="Thane N."/>
            <person name="Henke J."/>
            <person name="Wang T."/>
            <person name="Ruppert J."/>
            <person name="Shah N."/>
            <person name="Rotter K."/>
            <person name="Hodges J."/>
            <person name="Ingenthron E."/>
            <person name="Cordes M."/>
            <person name="Kohlberg S."/>
            <person name="Sgro J."/>
            <person name="Delgado B."/>
            <person name="Mead K."/>
            <person name="Chinwalla A."/>
            <person name="Leonard S."/>
            <person name="Crouse K."/>
            <person name="Collura K."/>
            <person name="Kudrna D."/>
            <person name="Currie J."/>
            <person name="He R."/>
            <person name="Angelova A."/>
            <person name="Rajasekar S."/>
            <person name="Mueller T."/>
            <person name="Lomeli R."/>
            <person name="Scara G."/>
            <person name="Ko A."/>
            <person name="Delaney K."/>
            <person name="Wissotski M."/>
            <person name="Lopez G."/>
            <person name="Campos D."/>
            <person name="Braidotti M."/>
            <person name="Ashley E."/>
            <person name="Golser W."/>
            <person name="Kim H."/>
            <person name="Lee S."/>
            <person name="Lin J."/>
            <person name="Dujmic Z."/>
            <person name="Kim W."/>
            <person name="Talag J."/>
            <person name="Zuccolo A."/>
            <person name="Fan C."/>
            <person name="Sebastian A."/>
            <person name="Kramer M."/>
            <person name="Spiegel L."/>
            <person name="Nascimento L."/>
            <person name="Zutavern T."/>
            <person name="Miller B."/>
            <person name="Ambroise C."/>
            <person name="Muller S."/>
            <person name="Spooner W."/>
            <person name="Narechania A."/>
            <person name="Ren L."/>
            <person name="Wei S."/>
            <person name="Kumari S."/>
            <person name="Faga B."/>
            <person name="Levy M.J."/>
            <person name="McMahan L."/>
            <person name="Van Buren P."/>
            <person name="Vaughn M.W."/>
            <person name="Ying K."/>
            <person name="Yeh C.-T."/>
            <person name="Emrich S.J."/>
            <person name="Jia Y."/>
            <person name="Kalyanaraman A."/>
            <person name="Hsia A.-P."/>
            <person name="Barbazuk W.B."/>
            <person name="Baucom R.S."/>
            <person name="Brutnell T.P."/>
            <person name="Carpita N.C."/>
            <person name="Chaparro C."/>
            <person name="Chia J.-M."/>
            <person name="Deragon J.-M."/>
            <person name="Estill J.C."/>
            <person name="Fu Y."/>
            <person name="Jeddeloh J.A."/>
            <person name="Han Y."/>
            <person name="Lee H."/>
            <person name="Li P."/>
            <person name="Lisch D.R."/>
            <person name="Liu S."/>
            <person name="Liu Z."/>
            <person name="Nagel D.H."/>
            <person name="McCann M.C."/>
            <person name="SanMiguel P."/>
            <person name="Myers A.M."/>
            <person name="Nettleton D."/>
            <person name="Nguyen J."/>
            <person name="Penning B.W."/>
            <person name="Ponnala L."/>
            <person name="Schneider K.L."/>
            <person name="Schwartz D.C."/>
            <person name="Sharma A."/>
            <person name="Soderlund C."/>
            <person name="Springer N.M."/>
            <person name="Sun Q."/>
            <person name="Wang H."/>
            <person name="Waterman M."/>
            <person name="Westerman R."/>
            <person name="Wolfgruber T.K."/>
            <person name="Yang L."/>
            <person name="Yu Y."/>
            <person name="Zhang L."/>
            <person name="Zhou S."/>
            <person name="Zhu Q."/>
            <person name="Bennetzen J.L."/>
            <person name="Dawe R.K."/>
            <person name="Jiang J."/>
            <person name="Jiang N."/>
            <person name="Presting G.G."/>
            <person name="Wessler S.R."/>
            <person name="Aluru S."/>
            <person name="Martienssen R.A."/>
            <person name="Clifton S.W."/>
            <person name="McCombie W.R."/>
            <person name="Wing R.A."/>
            <person name="Wilson R.K."/>
        </authorList>
    </citation>
    <scope>NUCLEOTIDE SEQUENCE [LARGE SCALE GENOMIC DNA]</scope>
    <source>
        <strain evidence="3">cv. B73</strain>
    </source>
</reference>
<reference evidence="2" key="3">
    <citation type="submission" date="2021-05" db="UniProtKB">
        <authorList>
            <consortium name="EnsemblPlants"/>
        </authorList>
    </citation>
    <scope>IDENTIFICATION</scope>
    <source>
        <strain evidence="2">cv. B73</strain>
    </source>
</reference>
<proteinExistence type="predicted"/>
<dbReference type="Gramene" id="Zm00001eb267890_T001">
    <property type="protein sequence ID" value="Zm00001eb267890_P001"/>
    <property type="gene ID" value="Zm00001eb267890"/>
</dbReference>
<sequence>MEVVPILKVNLITPFLALRREDVHHGRLIVGLEYLPILQGLGQHLAGFNADRALWPHWRPGIQLVKRPLAVAQQEAAGVEPDPILVVVDHLVPAVHDEVLRPVALPRELECHVGEHGIRVHRPEELDLRVREEQRPHGSLAQKPAISASSSAML</sequence>
<dbReference type="EnsemblPlants" id="Zm00001eb267890_T001">
    <property type="protein sequence ID" value="Zm00001eb267890_P001"/>
    <property type="gene ID" value="Zm00001eb267890"/>
</dbReference>
<dbReference type="Proteomes" id="UP000007305">
    <property type="component" value="Chromosome 6"/>
</dbReference>
<organism evidence="2 3">
    <name type="scientific">Zea mays</name>
    <name type="common">Maize</name>
    <dbReference type="NCBI Taxonomy" id="4577"/>
    <lineage>
        <taxon>Eukaryota</taxon>
        <taxon>Viridiplantae</taxon>
        <taxon>Streptophyta</taxon>
        <taxon>Embryophyta</taxon>
        <taxon>Tracheophyta</taxon>
        <taxon>Spermatophyta</taxon>
        <taxon>Magnoliopsida</taxon>
        <taxon>Liliopsida</taxon>
        <taxon>Poales</taxon>
        <taxon>Poaceae</taxon>
        <taxon>PACMAD clade</taxon>
        <taxon>Panicoideae</taxon>
        <taxon>Andropogonodae</taxon>
        <taxon>Andropogoneae</taxon>
        <taxon>Tripsacinae</taxon>
        <taxon>Zea</taxon>
    </lineage>
</organism>
<evidence type="ECO:0000313" key="2">
    <source>
        <dbReference type="EnsemblPlants" id="Zm00001eb267890_P001"/>
    </source>
</evidence>
<reference evidence="2" key="2">
    <citation type="submission" date="2019-07" db="EMBL/GenBank/DDBJ databases">
        <authorList>
            <person name="Seetharam A."/>
            <person name="Woodhouse M."/>
            <person name="Cannon E."/>
        </authorList>
    </citation>
    <scope>NUCLEOTIDE SEQUENCE [LARGE SCALE GENOMIC DNA]</scope>
    <source>
        <strain evidence="2">cv. B73</strain>
    </source>
</reference>
<feature type="region of interest" description="Disordered" evidence="1">
    <location>
        <begin position="132"/>
        <end position="154"/>
    </location>
</feature>
<dbReference type="InParanoid" id="A0A804UA56"/>
<evidence type="ECO:0000313" key="3">
    <source>
        <dbReference type="Proteomes" id="UP000007305"/>
    </source>
</evidence>